<dbReference type="Proteomes" id="UP000007814">
    <property type="component" value="Unassembled WGS sequence"/>
</dbReference>
<dbReference type="AlphaFoldDB" id="J3F2I8"/>
<dbReference type="PATRIC" id="fig|1115803.3.peg.1618"/>
<protein>
    <submittedName>
        <fullName evidence="1">Uncharacterized protein</fullName>
    </submittedName>
</protein>
<gene>
    <name evidence="1" type="ORF">HMPREF1129_1010</name>
</gene>
<name>J3F2I8_ACTNH</name>
<proteinExistence type="predicted"/>
<dbReference type="EMBL" id="ALJK01000146">
    <property type="protein sequence ID" value="EJN84537.1"/>
    <property type="molecule type" value="Genomic_DNA"/>
</dbReference>
<reference evidence="1 2" key="1">
    <citation type="submission" date="2012-07" db="EMBL/GenBank/DDBJ databases">
        <authorList>
            <person name="Durkin A.S."/>
            <person name="McCorrison J."/>
            <person name="Torralba M."/>
            <person name="Gillis M."/>
            <person name="Methe B."/>
            <person name="Sutton G."/>
            <person name="Nelson K.E."/>
        </authorList>
    </citation>
    <scope>NUCLEOTIDE SEQUENCE [LARGE SCALE GENOMIC DNA]</scope>
    <source>
        <strain evidence="2">ATCC 12104 / DSM 43013 / CCUG 2238 / JCM 8349 / NCTC 10301 / Howell 279</strain>
    </source>
</reference>
<accession>J3F2I8</accession>
<evidence type="ECO:0000313" key="2">
    <source>
        <dbReference type="Proteomes" id="UP000007814"/>
    </source>
</evidence>
<comment type="caution">
    <text evidence="1">The sequence shown here is derived from an EMBL/GenBank/DDBJ whole genome shotgun (WGS) entry which is preliminary data.</text>
</comment>
<sequence length="67" mass="7264">MTDGVDGLLADDDAGLARELAALLGDDELLERIKAHNYEIAPLPEWGSVVQMNVEAYRRAIGLKGAR</sequence>
<organism evidence="1 2">
    <name type="scientific">Actinomyces naeslundii (strain ATCC 12104 / DSM 43013 / CCUG 2238 / JCM 8349 / NCTC 10301 / Howell 279)</name>
    <dbReference type="NCBI Taxonomy" id="1115803"/>
    <lineage>
        <taxon>Bacteria</taxon>
        <taxon>Bacillati</taxon>
        <taxon>Actinomycetota</taxon>
        <taxon>Actinomycetes</taxon>
        <taxon>Actinomycetales</taxon>
        <taxon>Actinomycetaceae</taxon>
        <taxon>Actinomyces</taxon>
    </lineage>
</organism>
<evidence type="ECO:0000313" key="1">
    <source>
        <dbReference type="EMBL" id="EJN84537.1"/>
    </source>
</evidence>